<evidence type="ECO:0000256" key="1">
    <source>
        <dbReference type="ARBA" id="ARBA00005291"/>
    </source>
</evidence>
<name>A0A1H0IS81_PSERE</name>
<feature type="domain" description="NIPSNAP" evidence="2">
    <location>
        <begin position="8"/>
        <end position="74"/>
    </location>
</feature>
<evidence type="ECO:0000313" key="7">
    <source>
        <dbReference type="Proteomes" id="UP000198549"/>
    </source>
</evidence>
<sequence>MKYFEVLMLTVKARTVFSALARLEVALKESVTGTHLLGCWTSELGPQNQIAILRGFDSLDTRQSERERLLLDSNGLDVSDVLLNWEFNDYTIFPFLKPLEPGTHGPLYEFREYSLVGTGLAPTLKGWQKAVAPRTTDQYSQVYAALYATSGSAPRYLHIWPYQTLEQRLDVRSRTVADGVWPPENAGPQLQLMKSTLFLPASFSPLK</sequence>
<dbReference type="Proteomes" id="UP000198549">
    <property type="component" value="Chromosome I"/>
</dbReference>
<evidence type="ECO:0000313" key="8">
    <source>
        <dbReference type="Proteomes" id="UP000460142"/>
    </source>
</evidence>
<reference evidence="3 8" key="4">
    <citation type="submission" date="2019-09" db="EMBL/GenBank/DDBJ databases">
        <title>Draft genome sequences of 48 bacterial type strains from the CCUG.</title>
        <authorList>
            <person name="Tunovic T."/>
            <person name="Pineiro-Iglesias B."/>
            <person name="Unosson C."/>
            <person name="Inganas E."/>
            <person name="Ohlen M."/>
            <person name="Cardew S."/>
            <person name="Jensie-Markopoulos S."/>
            <person name="Salva-Serra F."/>
            <person name="Jaen-Luchoro D."/>
            <person name="Karlsson R."/>
            <person name="Svensson-Stadler L."/>
            <person name="Chun J."/>
            <person name="Moore E."/>
        </authorList>
    </citation>
    <scope>NUCLEOTIDE SEQUENCE [LARGE SCALE GENOMIC DNA]</scope>
    <source>
        <strain evidence="3 8">CCUG 53116</strain>
    </source>
</reference>
<dbReference type="InterPro" id="IPR051557">
    <property type="entry name" value="NipSnap_domain"/>
</dbReference>
<feature type="domain" description="NIPSNAP" evidence="2">
    <location>
        <begin position="108"/>
        <end position="205"/>
    </location>
</feature>
<evidence type="ECO:0000313" key="4">
    <source>
        <dbReference type="EMBL" id="OLU04402.1"/>
    </source>
</evidence>
<dbReference type="Gene3D" id="3.30.70.100">
    <property type="match status" value="2"/>
</dbReference>
<evidence type="ECO:0000313" key="5">
    <source>
        <dbReference type="EMBL" id="SDO34268.1"/>
    </source>
</evidence>
<reference evidence="6" key="2">
    <citation type="submission" date="2017-01" db="EMBL/GenBank/DDBJ databases">
        <authorList>
            <person name="Poblete-Castro I."/>
        </authorList>
    </citation>
    <scope>NUCLEOTIDE SEQUENCE [LARGE SCALE GENOMIC DNA]</scope>
    <source>
        <strain evidence="6">DSM 18361 / CCUG 53116 / MT1</strain>
    </source>
</reference>
<evidence type="ECO:0000313" key="3">
    <source>
        <dbReference type="EMBL" id="KAB0486648.1"/>
    </source>
</evidence>
<dbReference type="Proteomes" id="UP000186756">
    <property type="component" value="Unassembled WGS sequence"/>
</dbReference>
<reference evidence="4" key="3">
    <citation type="submission" date="2017-01" db="EMBL/GenBank/DDBJ databases">
        <authorList>
            <person name="Mah S.A."/>
            <person name="Swanson W.J."/>
            <person name="Moy G.W."/>
            <person name="Vacquier V.D."/>
        </authorList>
    </citation>
    <scope>NUCLEOTIDE SEQUENCE [LARGE SCALE GENOMIC DNA]</scope>
    <source>
        <strain evidence="4">MT1</strain>
    </source>
</reference>
<organism evidence="5 7">
    <name type="scientific">Pseudomonas reinekei</name>
    <dbReference type="NCBI Taxonomy" id="395598"/>
    <lineage>
        <taxon>Bacteria</taxon>
        <taxon>Pseudomonadati</taxon>
        <taxon>Pseudomonadota</taxon>
        <taxon>Gammaproteobacteria</taxon>
        <taxon>Pseudomonadales</taxon>
        <taxon>Pseudomonadaceae</taxon>
        <taxon>Pseudomonas</taxon>
    </lineage>
</organism>
<dbReference type="AlphaFoldDB" id="A0A1H0IS81"/>
<dbReference type="EMBL" id="VZPS01000004">
    <property type="protein sequence ID" value="KAB0486648.1"/>
    <property type="molecule type" value="Genomic_DNA"/>
</dbReference>
<dbReference type="RefSeq" id="WP_075946124.1">
    <property type="nucleotide sequence ID" value="NZ_LT629709.1"/>
</dbReference>
<dbReference type="Pfam" id="PF07978">
    <property type="entry name" value="NIPSNAP"/>
    <property type="match status" value="2"/>
</dbReference>
<dbReference type="PANTHER" id="PTHR21017:SF17">
    <property type="entry name" value="PROTEIN NIPSNAP"/>
    <property type="match status" value="1"/>
</dbReference>
<dbReference type="EMBL" id="LT629709">
    <property type="protein sequence ID" value="SDO34268.1"/>
    <property type="molecule type" value="Genomic_DNA"/>
</dbReference>
<dbReference type="InterPro" id="IPR011008">
    <property type="entry name" value="Dimeric_a/b-barrel"/>
</dbReference>
<evidence type="ECO:0000259" key="2">
    <source>
        <dbReference type="Pfam" id="PF07978"/>
    </source>
</evidence>
<dbReference type="InterPro" id="IPR012577">
    <property type="entry name" value="NIPSNAP"/>
</dbReference>
<keyword evidence="6" id="KW-1185">Reference proteome</keyword>
<dbReference type="EMBL" id="MSTQ01000004">
    <property type="protein sequence ID" value="OLU04402.1"/>
    <property type="molecule type" value="Genomic_DNA"/>
</dbReference>
<reference evidence="5 7" key="1">
    <citation type="submission" date="2016-10" db="EMBL/GenBank/DDBJ databases">
        <authorList>
            <person name="de Groot N.N."/>
        </authorList>
    </citation>
    <scope>NUCLEOTIDE SEQUENCE [LARGE SCALE GENOMIC DNA]</scope>
    <source>
        <strain evidence="5 7">BS3776</strain>
    </source>
</reference>
<gene>
    <name evidence="4" type="ORF">BVK86_08945</name>
    <name evidence="3" type="ORF">F7R15_07130</name>
    <name evidence="5" type="ORF">SAMN04490202_0630</name>
</gene>
<accession>A0A1H0IS81</accession>
<proteinExistence type="inferred from homology"/>
<protein>
    <submittedName>
        <fullName evidence="3">NIPSNAP family protein</fullName>
    </submittedName>
    <submittedName>
        <fullName evidence="5">NIPSNAP protein</fullName>
    </submittedName>
</protein>
<dbReference type="PANTHER" id="PTHR21017">
    <property type="entry name" value="NIPSNAP-RELATED"/>
    <property type="match status" value="1"/>
</dbReference>
<evidence type="ECO:0000313" key="6">
    <source>
        <dbReference type="Proteomes" id="UP000186756"/>
    </source>
</evidence>
<dbReference type="OrthoDB" id="6182832at2"/>
<comment type="similarity">
    <text evidence="1">Belongs to the NipSnap family.</text>
</comment>
<dbReference type="SUPFAM" id="SSF54909">
    <property type="entry name" value="Dimeric alpha+beta barrel"/>
    <property type="match status" value="2"/>
</dbReference>
<dbReference type="Proteomes" id="UP000460142">
    <property type="component" value="Unassembled WGS sequence"/>
</dbReference>